<name>A0A7S2LKU6_9STRA</name>
<reference evidence="7" key="1">
    <citation type="submission" date="2021-01" db="EMBL/GenBank/DDBJ databases">
        <authorList>
            <person name="Corre E."/>
            <person name="Pelletier E."/>
            <person name="Niang G."/>
            <person name="Scheremetjew M."/>
            <person name="Finn R."/>
            <person name="Kale V."/>
            <person name="Holt S."/>
            <person name="Cochrane G."/>
            <person name="Meng A."/>
            <person name="Brown T."/>
            <person name="Cohen L."/>
        </authorList>
    </citation>
    <scope>NUCLEOTIDE SEQUENCE</scope>
    <source>
        <strain evidence="7">SM1012Den-03</strain>
    </source>
</reference>
<sequence length="497" mass="55777">MSSGGIDYSKWDNLSVSDDSSAAGDDYNDDSYDDDQQYHEGDDIVSSLQQQSTVADNDASSTSGDYSPAEIALLKKGIAYEKEQDSNDDNDIDWLLVGPLKNIRVHPNDKSTSMYSSIIYTEDPNTYIPDRSEYIDDRVQKWGIEPPSSQEGGSSGDGLLDFMSRMMMSSSTSSMEYYKHNLENPELQFIDSLIERRSKYNNSDEITAAMKFTYVVRIELCECEKDVWRRVRVPSGIGLSIFHDQVICPVMGWARGYHGYAYEDPRDGTVIGPAKNSAYIDTMHVPMHYKKVMDDKGCPLAALLIKKGDIAYYNYDLGDGWMHRLVLEDIVAEEDSVTLMAGEGACPPEDSNGLDSKGCGAYADFLKAYKRNPKKMKMKEAVKEASRSINYSKPWAGGPPIPFKPLEFNIGYHRMLLTLMLAGPALKTKKGNFAMPDGKYKESMKGCDNCGNRLKPLSKCTGCRKVSYCSRECQLQAWKLHRSECKKHSDKKAKTKK</sequence>
<dbReference type="Pfam" id="PF01753">
    <property type="entry name" value="zf-MYND"/>
    <property type="match status" value="1"/>
</dbReference>
<dbReference type="Gene3D" id="3.10.290.30">
    <property type="entry name" value="MM3350-like"/>
    <property type="match status" value="1"/>
</dbReference>
<evidence type="ECO:0000313" key="7">
    <source>
        <dbReference type="EMBL" id="CAD9608207.1"/>
    </source>
</evidence>
<keyword evidence="2 4" id="KW-0863">Zinc-finger</keyword>
<evidence type="ECO:0000256" key="1">
    <source>
        <dbReference type="ARBA" id="ARBA00022723"/>
    </source>
</evidence>
<dbReference type="AlphaFoldDB" id="A0A7S2LKU6"/>
<evidence type="ECO:0000256" key="4">
    <source>
        <dbReference type="PROSITE-ProRule" id="PRU00134"/>
    </source>
</evidence>
<evidence type="ECO:0000256" key="5">
    <source>
        <dbReference type="SAM" id="MobiDB-lite"/>
    </source>
</evidence>
<dbReference type="SUPFAM" id="SSF159941">
    <property type="entry name" value="MM3350-like"/>
    <property type="match status" value="1"/>
</dbReference>
<dbReference type="InterPro" id="IPR024047">
    <property type="entry name" value="MM3350-like_sf"/>
</dbReference>
<dbReference type="Gene3D" id="6.10.140.2220">
    <property type="match status" value="1"/>
</dbReference>
<dbReference type="PROSITE" id="PS50865">
    <property type="entry name" value="ZF_MYND_2"/>
    <property type="match status" value="1"/>
</dbReference>
<protein>
    <recommendedName>
        <fullName evidence="6">MYND-type domain-containing protein</fullName>
    </recommendedName>
</protein>
<proteinExistence type="predicted"/>
<accession>A0A7S2LKU6</accession>
<dbReference type="PANTHER" id="PTHR41878:SF1">
    <property type="entry name" value="TNPR PROTEIN"/>
    <property type="match status" value="1"/>
</dbReference>
<keyword evidence="3" id="KW-0862">Zinc</keyword>
<dbReference type="PROSITE" id="PS01360">
    <property type="entry name" value="ZF_MYND_1"/>
    <property type="match status" value="1"/>
</dbReference>
<dbReference type="InterPro" id="IPR012912">
    <property type="entry name" value="Plasmid_pRiA4b_Orf3-like"/>
</dbReference>
<dbReference type="PANTHER" id="PTHR41878">
    <property type="entry name" value="LEXA REPRESSOR-RELATED"/>
    <property type="match status" value="1"/>
</dbReference>
<dbReference type="Pfam" id="PF07929">
    <property type="entry name" value="PRiA4_ORF3"/>
    <property type="match status" value="1"/>
</dbReference>
<dbReference type="InterPro" id="IPR002893">
    <property type="entry name" value="Znf_MYND"/>
</dbReference>
<dbReference type="SUPFAM" id="SSF144232">
    <property type="entry name" value="HIT/MYND zinc finger-like"/>
    <property type="match status" value="1"/>
</dbReference>
<evidence type="ECO:0000256" key="2">
    <source>
        <dbReference type="ARBA" id="ARBA00022771"/>
    </source>
</evidence>
<organism evidence="7">
    <name type="scientific">Skeletonema marinoi</name>
    <dbReference type="NCBI Taxonomy" id="267567"/>
    <lineage>
        <taxon>Eukaryota</taxon>
        <taxon>Sar</taxon>
        <taxon>Stramenopiles</taxon>
        <taxon>Ochrophyta</taxon>
        <taxon>Bacillariophyta</taxon>
        <taxon>Coscinodiscophyceae</taxon>
        <taxon>Thalassiosirophycidae</taxon>
        <taxon>Thalassiosirales</taxon>
        <taxon>Skeletonemataceae</taxon>
        <taxon>Skeletonema</taxon>
        <taxon>Skeletonema marinoi-dohrnii complex</taxon>
    </lineage>
</organism>
<evidence type="ECO:0000256" key="3">
    <source>
        <dbReference type="ARBA" id="ARBA00022833"/>
    </source>
</evidence>
<gene>
    <name evidence="7" type="ORF">SMAR0320_LOCUS12809</name>
</gene>
<feature type="domain" description="MYND-type" evidence="6">
    <location>
        <begin position="447"/>
        <end position="485"/>
    </location>
</feature>
<dbReference type="EMBL" id="HBGZ01017820">
    <property type="protein sequence ID" value="CAD9608207.1"/>
    <property type="molecule type" value="Transcribed_RNA"/>
</dbReference>
<keyword evidence="1" id="KW-0479">Metal-binding</keyword>
<feature type="compositionally biased region" description="Acidic residues" evidence="5">
    <location>
        <begin position="26"/>
        <end position="35"/>
    </location>
</feature>
<evidence type="ECO:0000259" key="6">
    <source>
        <dbReference type="PROSITE" id="PS50865"/>
    </source>
</evidence>
<feature type="compositionally biased region" description="Polar residues" evidence="5">
    <location>
        <begin position="46"/>
        <end position="65"/>
    </location>
</feature>
<dbReference type="GO" id="GO:0008270">
    <property type="term" value="F:zinc ion binding"/>
    <property type="evidence" value="ECO:0007669"/>
    <property type="project" value="UniProtKB-KW"/>
</dbReference>
<feature type="compositionally biased region" description="Low complexity" evidence="5">
    <location>
        <begin position="15"/>
        <end position="25"/>
    </location>
</feature>
<feature type="region of interest" description="Disordered" evidence="5">
    <location>
        <begin position="1"/>
        <end position="66"/>
    </location>
</feature>